<dbReference type="AlphaFoldDB" id="A0ABD5R9H7"/>
<keyword evidence="4" id="KW-1185">Reference proteome</keyword>
<dbReference type="PANTHER" id="PTHR35848:SF9">
    <property type="entry name" value="SLL1358 PROTEIN"/>
    <property type="match status" value="1"/>
</dbReference>
<dbReference type="InterPro" id="IPR013096">
    <property type="entry name" value="Cupin_2"/>
</dbReference>
<dbReference type="RefSeq" id="WP_227228095.1">
    <property type="nucleotide sequence ID" value="NZ_JAJCVJ010000001.1"/>
</dbReference>
<dbReference type="Gene3D" id="2.60.120.10">
    <property type="entry name" value="Jelly Rolls"/>
    <property type="match status" value="1"/>
</dbReference>
<evidence type="ECO:0000313" key="3">
    <source>
        <dbReference type="EMBL" id="MFC5366562.1"/>
    </source>
</evidence>
<evidence type="ECO:0000313" key="4">
    <source>
        <dbReference type="Proteomes" id="UP001596201"/>
    </source>
</evidence>
<dbReference type="InterPro" id="IPR014710">
    <property type="entry name" value="RmlC-like_jellyroll"/>
</dbReference>
<name>A0ABD5R9H7_9EURY</name>
<evidence type="ECO:0000259" key="2">
    <source>
        <dbReference type="Pfam" id="PF07883"/>
    </source>
</evidence>
<protein>
    <submittedName>
        <fullName evidence="3">Cupin domain-containing protein</fullName>
    </submittedName>
</protein>
<accession>A0ABD5R9H7</accession>
<dbReference type="SUPFAM" id="SSF51182">
    <property type="entry name" value="RmlC-like cupins"/>
    <property type="match status" value="1"/>
</dbReference>
<gene>
    <name evidence="3" type="ORF">ACFPJ5_06390</name>
</gene>
<dbReference type="PANTHER" id="PTHR35848">
    <property type="entry name" value="OXALATE-BINDING PROTEIN"/>
    <property type="match status" value="1"/>
</dbReference>
<dbReference type="Proteomes" id="UP001596201">
    <property type="component" value="Unassembled WGS sequence"/>
</dbReference>
<sequence length="160" mass="17565">MHHVRVADAEAFLSSADLMKPLGRLLDTTDLAVNYYEVEPDSHLAPFYHAHADQEEVFYVLAGELTFAVGDREGPTEEVVVAADETVRFAPGEFQRGRNDGTETVRVVALGGPKESTDVTRLRDCPDCGSLVEHDLRLSSEQDALLCVCRSCDGLTARIE</sequence>
<organism evidence="3 4">
    <name type="scientific">Salinirubrum litoreum</name>
    <dbReference type="NCBI Taxonomy" id="1126234"/>
    <lineage>
        <taxon>Archaea</taxon>
        <taxon>Methanobacteriati</taxon>
        <taxon>Methanobacteriota</taxon>
        <taxon>Stenosarchaea group</taxon>
        <taxon>Halobacteria</taxon>
        <taxon>Halobacteriales</taxon>
        <taxon>Haloferacaceae</taxon>
        <taxon>Salinirubrum</taxon>
    </lineage>
</organism>
<dbReference type="InterPro" id="IPR051610">
    <property type="entry name" value="GPI/OXD"/>
</dbReference>
<dbReference type="EMBL" id="JBHSKX010000001">
    <property type="protein sequence ID" value="MFC5366562.1"/>
    <property type="molecule type" value="Genomic_DNA"/>
</dbReference>
<dbReference type="InterPro" id="IPR011051">
    <property type="entry name" value="RmlC_Cupin_sf"/>
</dbReference>
<comment type="caution">
    <text evidence="3">The sequence shown here is derived from an EMBL/GenBank/DDBJ whole genome shotgun (WGS) entry which is preliminary data.</text>
</comment>
<reference evidence="3 4" key="1">
    <citation type="journal article" date="2019" name="Int. J. Syst. Evol. Microbiol.">
        <title>The Global Catalogue of Microorganisms (GCM) 10K type strain sequencing project: providing services to taxonomists for standard genome sequencing and annotation.</title>
        <authorList>
            <consortium name="The Broad Institute Genomics Platform"/>
            <consortium name="The Broad Institute Genome Sequencing Center for Infectious Disease"/>
            <person name="Wu L."/>
            <person name="Ma J."/>
        </authorList>
    </citation>
    <scope>NUCLEOTIDE SEQUENCE [LARGE SCALE GENOMIC DNA]</scope>
    <source>
        <strain evidence="3 4">CGMCC 1.12237</strain>
    </source>
</reference>
<proteinExistence type="predicted"/>
<dbReference type="Pfam" id="PF07883">
    <property type="entry name" value="Cupin_2"/>
    <property type="match status" value="1"/>
</dbReference>
<keyword evidence="1" id="KW-0479">Metal-binding</keyword>
<dbReference type="GO" id="GO:0046872">
    <property type="term" value="F:metal ion binding"/>
    <property type="evidence" value="ECO:0007669"/>
    <property type="project" value="UniProtKB-KW"/>
</dbReference>
<feature type="domain" description="Cupin type-2" evidence="2">
    <location>
        <begin position="36"/>
        <end position="109"/>
    </location>
</feature>
<evidence type="ECO:0000256" key="1">
    <source>
        <dbReference type="ARBA" id="ARBA00022723"/>
    </source>
</evidence>